<dbReference type="STRING" id="1469948.GCA_000732725_02487"/>
<evidence type="ECO:0000256" key="1">
    <source>
        <dbReference type="ARBA" id="ARBA00005336"/>
    </source>
</evidence>
<evidence type="ECO:0000256" key="4">
    <source>
        <dbReference type="RuleBase" id="RU361161"/>
    </source>
</evidence>
<dbReference type="PROSITE" id="PS00775">
    <property type="entry name" value="GLYCOSYL_HYDROL_F3"/>
    <property type="match status" value="1"/>
</dbReference>
<evidence type="ECO:0000313" key="7">
    <source>
        <dbReference type="Proteomes" id="UP000295718"/>
    </source>
</evidence>
<dbReference type="SUPFAM" id="SSF51445">
    <property type="entry name" value="(Trans)glycosidases"/>
    <property type="match status" value="1"/>
</dbReference>
<dbReference type="InterPro" id="IPR050288">
    <property type="entry name" value="Cellulose_deg_GH3"/>
</dbReference>
<gene>
    <name evidence="6" type="ORF">EDD76_101282</name>
</gene>
<keyword evidence="3" id="KW-0119">Carbohydrate metabolism</keyword>
<dbReference type="SMART" id="SM01217">
    <property type="entry name" value="Fn3_like"/>
    <property type="match status" value="1"/>
</dbReference>
<dbReference type="AlphaFoldDB" id="A0A4R1R6I1"/>
<dbReference type="Pfam" id="PF00933">
    <property type="entry name" value="Glyco_hydro_3"/>
    <property type="match status" value="1"/>
</dbReference>
<dbReference type="InterPro" id="IPR013783">
    <property type="entry name" value="Ig-like_fold"/>
</dbReference>
<dbReference type="InterPro" id="IPR026891">
    <property type="entry name" value="Fn3-like"/>
</dbReference>
<dbReference type="InterPro" id="IPR001764">
    <property type="entry name" value="Glyco_hydro_3_N"/>
</dbReference>
<keyword evidence="7" id="KW-1185">Reference proteome</keyword>
<evidence type="ECO:0000259" key="5">
    <source>
        <dbReference type="SMART" id="SM01217"/>
    </source>
</evidence>
<reference evidence="6 7" key="1">
    <citation type="submission" date="2019-03" db="EMBL/GenBank/DDBJ databases">
        <title>Genomic Encyclopedia of Type Strains, Phase IV (KMG-IV): sequencing the most valuable type-strain genomes for metagenomic binning, comparative biology and taxonomic classification.</title>
        <authorList>
            <person name="Goeker M."/>
        </authorList>
    </citation>
    <scope>NUCLEOTIDE SEQUENCE [LARGE SCALE GENOMIC DNA]</scope>
    <source>
        <strain evidence="6 7">DSM 100556</strain>
    </source>
</reference>
<dbReference type="SUPFAM" id="SSF52279">
    <property type="entry name" value="Beta-D-glucan exohydrolase, C-terminal domain"/>
    <property type="match status" value="1"/>
</dbReference>
<dbReference type="Proteomes" id="UP000295718">
    <property type="component" value="Unassembled WGS sequence"/>
</dbReference>
<dbReference type="Pfam" id="PF14310">
    <property type="entry name" value="Fn3-like"/>
    <property type="match status" value="1"/>
</dbReference>
<dbReference type="InterPro" id="IPR019800">
    <property type="entry name" value="Glyco_hydro_3_AS"/>
</dbReference>
<dbReference type="InterPro" id="IPR036962">
    <property type="entry name" value="Glyco_hydro_3_N_sf"/>
</dbReference>
<keyword evidence="4" id="KW-0326">Glycosidase</keyword>
<dbReference type="PRINTS" id="PR00133">
    <property type="entry name" value="GLHYDRLASE3"/>
</dbReference>
<dbReference type="Gene3D" id="3.20.20.300">
    <property type="entry name" value="Glycoside hydrolase, family 3, N-terminal domain"/>
    <property type="match status" value="1"/>
</dbReference>
<dbReference type="Gene3D" id="3.40.50.1700">
    <property type="entry name" value="Glycoside hydrolase family 3 C-terminal domain"/>
    <property type="match status" value="1"/>
</dbReference>
<keyword evidence="2 4" id="KW-0378">Hydrolase</keyword>
<comment type="similarity">
    <text evidence="1 4">Belongs to the glycosyl hydrolase 3 family.</text>
</comment>
<evidence type="ECO:0000256" key="2">
    <source>
        <dbReference type="ARBA" id="ARBA00022801"/>
    </source>
</evidence>
<name>A0A4R1R6I1_9FIRM</name>
<dbReference type="InterPro" id="IPR036881">
    <property type="entry name" value="Glyco_hydro_3_C_sf"/>
</dbReference>
<sequence length="728" mass="82227">MKISIENKEKAELLLKQLTLDEKIGMIHGDGLFRTKGVEGLGIPPLYMSDGPMGVRAEWKNDAWIPIGHSQDACSYLPSNSAIAATWNKELAYECGSVLGEEARGRGKDIILAPGINIKRSPLNGRNFEYMSEDPYLTAKQCVEVIKGIQEHDVAACVKHFAMNSQETERLWVDVEVEERALREIYLPAFRAAVDEGNSYSLMGAYNLIRGQHCCESKLLLNEILREEWGYEGLVVSDWGAVHKTKEAAESGLDVEMSVTSNFDEYFMAQSLKKAVEDGEISEELVDEKIRHVLWLMLELHMFDVDKKEGKTVKCERKRGCYNTPEHRGKALEAARESIILLKNEGNLLPLKKEKIDRLLLIGTNADRIHSNGGGSAEIKALYEITPYMGLSNQLGGNCEIKYIEGYFEEKKIQSEENWQESSLEADGGRKRTEGIESEAVLKKRKKLLEEAVKYAEEYEHVIFVGGLNHEYDVEGQDRSDMKLPYGQDEVMEAVLEANPNTVIVMIAGSPIEMSRWEKKAKAIVLGFYAGMEGGSALAEVLLGEVNPSGKLPESFPFTHEDCSAHKIGDFAKKDLLHYKEGIYVGYRYYEKNMLPVQYCFGHGLSYTEFSYGNMKACKKTDGPDWRIAVSCDVKNTGERKGKEIVQLYIKDKMNQVDKPVKELKGYEKIELEAGETGRVSFCLREEDFSYYDEKAKKFKMISGNYELILAASLTDERLRQEIELSFS</sequence>
<dbReference type="Pfam" id="PF01915">
    <property type="entry name" value="Glyco_hydro_3_C"/>
    <property type="match status" value="1"/>
</dbReference>
<comment type="caution">
    <text evidence="6">The sequence shown here is derived from an EMBL/GenBank/DDBJ whole genome shotgun (WGS) entry which is preliminary data.</text>
</comment>
<proteinExistence type="inferred from homology"/>
<protein>
    <submittedName>
        <fullName evidence="6">Beta-glucosidase</fullName>
    </submittedName>
</protein>
<dbReference type="GO" id="GO:0005975">
    <property type="term" value="P:carbohydrate metabolic process"/>
    <property type="evidence" value="ECO:0007669"/>
    <property type="project" value="InterPro"/>
</dbReference>
<dbReference type="RefSeq" id="WP_031391166.1">
    <property type="nucleotide sequence ID" value="NZ_JPNB01000002.1"/>
</dbReference>
<feature type="domain" description="Fibronectin type III-like" evidence="5">
    <location>
        <begin position="644"/>
        <end position="714"/>
    </location>
</feature>
<evidence type="ECO:0000313" key="6">
    <source>
        <dbReference type="EMBL" id="TCL61185.1"/>
    </source>
</evidence>
<dbReference type="PANTHER" id="PTHR42715">
    <property type="entry name" value="BETA-GLUCOSIDASE"/>
    <property type="match status" value="1"/>
</dbReference>
<evidence type="ECO:0000256" key="3">
    <source>
        <dbReference type="ARBA" id="ARBA00023277"/>
    </source>
</evidence>
<dbReference type="OrthoDB" id="98455at2"/>
<dbReference type="Gene3D" id="2.60.40.10">
    <property type="entry name" value="Immunoglobulins"/>
    <property type="match status" value="1"/>
</dbReference>
<dbReference type="InterPro" id="IPR017853">
    <property type="entry name" value="GH"/>
</dbReference>
<dbReference type="FunFam" id="2.60.40.10:FF:000495">
    <property type="entry name" value="Periplasmic beta-glucosidase"/>
    <property type="match status" value="1"/>
</dbReference>
<dbReference type="InterPro" id="IPR002772">
    <property type="entry name" value="Glyco_hydro_3_C"/>
</dbReference>
<dbReference type="PANTHER" id="PTHR42715:SF10">
    <property type="entry name" value="BETA-GLUCOSIDASE"/>
    <property type="match status" value="1"/>
</dbReference>
<dbReference type="EMBL" id="SLUO01000001">
    <property type="protein sequence ID" value="TCL61185.1"/>
    <property type="molecule type" value="Genomic_DNA"/>
</dbReference>
<accession>A0A4R1R6I1</accession>
<organism evidence="6 7">
    <name type="scientific">Kineothrix alysoides</name>
    <dbReference type="NCBI Taxonomy" id="1469948"/>
    <lineage>
        <taxon>Bacteria</taxon>
        <taxon>Bacillati</taxon>
        <taxon>Bacillota</taxon>
        <taxon>Clostridia</taxon>
        <taxon>Lachnospirales</taxon>
        <taxon>Lachnospiraceae</taxon>
        <taxon>Kineothrix</taxon>
    </lineage>
</organism>
<dbReference type="GO" id="GO:0008422">
    <property type="term" value="F:beta-glucosidase activity"/>
    <property type="evidence" value="ECO:0007669"/>
    <property type="project" value="UniProtKB-ARBA"/>
</dbReference>